<name>A0A061S2N0_9CHLO</name>
<feature type="compositionally biased region" description="Low complexity" evidence="1">
    <location>
        <begin position="42"/>
        <end position="54"/>
    </location>
</feature>
<dbReference type="Pfam" id="PF06694">
    <property type="entry name" value="Plant_NMP1"/>
    <property type="match status" value="1"/>
</dbReference>
<evidence type="ECO:0000256" key="1">
    <source>
        <dbReference type="SAM" id="MobiDB-lite"/>
    </source>
</evidence>
<protein>
    <submittedName>
        <fullName evidence="2">Uncharacterized protein</fullName>
    </submittedName>
</protein>
<accession>A0A061S2N0</accession>
<dbReference type="GO" id="GO:0051011">
    <property type="term" value="F:microtubule minus-end binding"/>
    <property type="evidence" value="ECO:0007669"/>
    <property type="project" value="InterPro"/>
</dbReference>
<feature type="region of interest" description="Disordered" evidence="1">
    <location>
        <begin position="40"/>
        <end position="63"/>
    </location>
</feature>
<proteinExistence type="predicted"/>
<organism evidence="2">
    <name type="scientific">Tetraselmis sp. GSL018</name>
    <dbReference type="NCBI Taxonomy" id="582737"/>
    <lineage>
        <taxon>Eukaryota</taxon>
        <taxon>Viridiplantae</taxon>
        <taxon>Chlorophyta</taxon>
        <taxon>core chlorophytes</taxon>
        <taxon>Chlorodendrophyceae</taxon>
        <taxon>Chlorodendrales</taxon>
        <taxon>Chlorodendraceae</taxon>
        <taxon>Tetraselmis</taxon>
    </lineage>
</organism>
<dbReference type="InterPro" id="IPR010604">
    <property type="entry name" value="Plant_AUG7"/>
</dbReference>
<gene>
    <name evidence="2" type="ORF">TSPGSL018_18135</name>
</gene>
<evidence type="ECO:0000313" key="2">
    <source>
        <dbReference type="EMBL" id="JAC77269.1"/>
    </source>
</evidence>
<reference evidence="2" key="1">
    <citation type="submission" date="2014-05" db="EMBL/GenBank/DDBJ databases">
        <title>The transcriptome of the halophilic microalga Tetraselmis sp. GSL018 isolated from the Great Salt Lake, Utah.</title>
        <authorList>
            <person name="Jinkerson R.E."/>
            <person name="D'Adamo S."/>
            <person name="Posewitz M.C."/>
        </authorList>
    </citation>
    <scope>NUCLEOTIDE SEQUENCE</scope>
    <source>
        <strain evidence="2">GSL018</strain>
    </source>
</reference>
<sequence>MQGAIFSEAVSLLPSDVKHAAQTFRGEVGSIEDLRTALQRSAGEADSAADATAQDAEDDGAEAWEAGERELEEQLARFSDLSKGFLELHREELACWMKGLPRQRLSGIGPSASRVRRGYGALLEVLQASRDIRAAHSSFWSAAEGSETEPRASGGRSASVIRVQARELESCGEVANSPELSASC</sequence>
<dbReference type="AlphaFoldDB" id="A0A061S2N0"/>
<dbReference type="EMBL" id="GBEZ01008262">
    <property type="protein sequence ID" value="JAC77269.1"/>
    <property type="molecule type" value="Transcribed_RNA"/>
</dbReference>